<reference evidence="1 2" key="1">
    <citation type="journal article" date="2016" name="Nat. Commun.">
        <title>Thousands of microbial genomes shed light on interconnected biogeochemical processes in an aquifer system.</title>
        <authorList>
            <person name="Anantharaman K."/>
            <person name="Brown C.T."/>
            <person name="Hug L.A."/>
            <person name="Sharon I."/>
            <person name="Castelle C.J."/>
            <person name="Probst A.J."/>
            <person name="Thomas B.C."/>
            <person name="Singh A."/>
            <person name="Wilkins M.J."/>
            <person name="Karaoz U."/>
            <person name="Brodie E.L."/>
            <person name="Williams K.H."/>
            <person name="Hubbard S.S."/>
            <person name="Banfield J.F."/>
        </authorList>
    </citation>
    <scope>NUCLEOTIDE SEQUENCE [LARGE SCALE GENOMIC DNA]</scope>
</reference>
<organism evidence="1 2">
    <name type="scientific">Candidatus Curtissbacteria bacterium RIFCSPLOWO2_01_FULL_42_50</name>
    <dbReference type="NCBI Taxonomy" id="1797730"/>
    <lineage>
        <taxon>Bacteria</taxon>
        <taxon>Candidatus Curtissiibacteriota</taxon>
    </lineage>
</organism>
<protein>
    <submittedName>
        <fullName evidence="1">Uncharacterized protein</fullName>
    </submittedName>
</protein>
<evidence type="ECO:0000313" key="2">
    <source>
        <dbReference type="Proteomes" id="UP000177039"/>
    </source>
</evidence>
<comment type="caution">
    <text evidence="1">The sequence shown here is derived from an EMBL/GenBank/DDBJ whole genome shotgun (WGS) entry which is preliminary data.</text>
</comment>
<accession>A0A1F5H816</accession>
<dbReference type="AlphaFoldDB" id="A0A1F5H816"/>
<gene>
    <name evidence="1" type="ORF">A3B54_02520</name>
</gene>
<dbReference type="Proteomes" id="UP000177039">
    <property type="component" value="Unassembled WGS sequence"/>
</dbReference>
<sequence length="151" mass="16689">MKYPAQSDLWRLDHVIRAKPVTNGSGQSRVLGRFRQIFPITLFPGELIVEELRIVYVQKNGPWANNVISIMSTDIACVNASSGPFFGLVHIQSLTGGPEILIEHLLRQNVYKIRSLVEGIALAAREGLKIEAANLEEEKQNLLRAGSIVTG</sequence>
<dbReference type="EMBL" id="MFBT01000004">
    <property type="protein sequence ID" value="OGE00212.1"/>
    <property type="molecule type" value="Genomic_DNA"/>
</dbReference>
<evidence type="ECO:0000313" key="1">
    <source>
        <dbReference type="EMBL" id="OGE00212.1"/>
    </source>
</evidence>
<name>A0A1F5H816_9BACT</name>
<proteinExistence type="predicted"/>